<reference evidence="2" key="1">
    <citation type="submission" date="2020-06" db="EMBL/GenBank/DDBJ databases">
        <authorList>
            <person name="Li T."/>
            <person name="Hu X."/>
            <person name="Zhang T."/>
            <person name="Song X."/>
            <person name="Zhang H."/>
            <person name="Dai N."/>
            <person name="Sheng W."/>
            <person name="Hou X."/>
            <person name="Wei L."/>
        </authorList>
    </citation>
    <scope>NUCLEOTIDE SEQUENCE</scope>
    <source>
        <strain evidence="2">K16</strain>
        <tissue evidence="2">Leaf</tissue>
    </source>
</reference>
<dbReference type="Pfam" id="PF10536">
    <property type="entry name" value="PMD"/>
    <property type="match status" value="1"/>
</dbReference>
<dbReference type="InterPro" id="IPR019557">
    <property type="entry name" value="AminoTfrase-like_pln_mobile"/>
</dbReference>
<feature type="domain" description="Aminotransferase-like plant mobile" evidence="1">
    <location>
        <begin position="61"/>
        <end position="315"/>
    </location>
</feature>
<dbReference type="PANTHER" id="PTHR46033:SF8">
    <property type="entry name" value="PROTEIN MAINTENANCE OF MERISTEMS-LIKE"/>
    <property type="match status" value="1"/>
</dbReference>
<evidence type="ECO:0000259" key="1">
    <source>
        <dbReference type="Pfam" id="PF10536"/>
    </source>
</evidence>
<organism evidence="2 3">
    <name type="scientific">Sesamum angolense</name>
    <dbReference type="NCBI Taxonomy" id="2727404"/>
    <lineage>
        <taxon>Eukaryota</taxon>
        <taxon>Viridiplantae</taxon>
        <taxon>Streptophyta</taxon>
        <taxon>Embryophyta</taxon>
        <taxon>Tracheophyta</taxon>
        <taxon>Spermatophyta</taxon>
        <taxon>Magnoliopsida</taxon>
        <taxon>eudicotyledons</taxon>
        <taxon>Gunneridae</taxon>
        <taxon>Pentapetalae</taxon>
        <taxon>asterids</taxon>
        <taxon>lamiids</taxon>
        <taxon>Lamiales</taxon>
        <taxon>Pedaliaceae</taxon>
        <taxon>Sesamum</taxon>
    </lineage>
</organism>
<gene>
    <name evidence="2" type="ORF">Sango_1728600</name>
</gene>
<accession>A0AAE1WME5</accession>
<dbReference type="AlphaFoldDB" id="A0AAE1WME5"/>
<dbReference type="InterPro" id="IPR044824">
    <property type="entry name" value="MAIN-like"/>
</dbReference>
<dbReference type="Proteomes" id="UP001289374">
    <property type="component" value="Unassembled WGS sequence"/>
</dbReference>
<dbReference type="EMBL" id="JACGWL010000009">
    <property type="protein sequence ID" value="KAK4395743.1"/>
    <property type="molecule type" value="Genomic_DNA"/>
</dbReference>
<evidence type="ECO:0000313" key="3">
    <source>
        <dbReference type="Proteomes" id="UP001289374"/>
    </source>
</evidence>
<protein>
    <submittedName>
        <fullName evidence="2">Serine/threonine-protein phosphatase 7 long form</fullName>
    </submittedName>
</protein>
<proteinExistence type="predicted"/>
<keyword evidence="3" id="KW-1185">Reference proteome</keyword>
<reference evidence="2" key="2">
    <citation type="journal article" date="2024" name="Plant">
        <title>Genomic evolution and insights into agronomic trait innovations of Sesamum species.</title>
        <authorList>
            <person name="Miao H."/>
            <person name="Wang L."/>
            <person name="Qu L."/>
            <person name="Liu H."/>
            <person name="Sun Y."/>
            <person name="Le M."/>
            <person name="Wang Q."/>
            <person name="Wei S."/>
            <person name="Zheng Y."/>
            <person name="Lin W."/>
            <person name="Duan Y."/>
            <person name="Cao H."/>
            <person name="Xiong S."/>
            <person name="Wang X."/>
            <person name="Wei L."/>
            <person name="Li C."/>
            <person name="Ma Q."/>
            <person name="Ju M."/>
            <person name="Zhao R."/>
            <person name="Li G."/>
            <person name="Mu C."/>
            <person name="Tian Q."/>
            <person name="Mei H."/>
            <person name="Zhang T."/>
            <person name="Gao T."/>
            <person name="Zhang H."/>
        </authorList>
    </citation>
    <scope>NUCLEOTIDE SEQUENCE</scope>
    <source>
        <strain evidence="2">K16</strain>
    </source>
</reference>
<dbReference type="PANTHER" id="PTHR46033">
    <property type="entry name" value="PROTEIN MAIN-LIKE 2"/>
    <property type="match status" value="1"/>
</dbReference>
<sequence length="409" mass="46333">MANFGPIDTSVLYGQANHRSEDVLGDPDTTLTVRRCDISFFRVLQLVPRHIRVLQVLQNMGFLGILQCGHIEIDTHLITALVERWRPETHTFHFSVGEATITLQDISIIWALPIGGNLITGVDIKWTTQQWQNYCHQWLGFRPNENAFKRSRIKLSALLDWLLNNTCVCVMCIIGGILCPDATGNTVSLLYLRHMEIIDEERPSNWGIAVLAYLYRELCMASQRGKTNIGSAMQLLQIWAWSRIITLAPIPSNNAADLMPTVIDVENILPIPPYVARWSYHISRTHTAHNAIRIIRNTLDRMQENEFIWTPYNGDALDIHSLPLFATRTCPSNVYTPSGPSNIYNEAGPSNVYNEAGPSNVYNEAGPSNAHHMLTLRICHFPLETLHITSIQRHEDILGSHQCHLMARM</sequence>
<evidence type="ECO:0000313" key="2">
    <source>
        <dbReference type="EMBL" id="KAK4395743.1"/>
    </source>
</evidence>
<comment type="caution">
    <text evidence="2">The sequence shown here is derived from an EMBL/GenBank/DDBJ whole genome shotgun (WGS) entry which is preliminary data.</text>
</comment>
<name>A0AAE1WME5_9LAMI</name>
<dbReference type="GO" id="GO:0010073">
    <property type="term" value="P:meristem maintenance"/>
    <property type="evidence" value="ECO:0007669"/>
    <property type="project" value="InterPro"/>
</dbReference>